<dbReference type="GO" id="GO:0000160">
    <property type="term" value="P:phosphorelay signal transduction system"/>
    <property type="evidence" value="ECO:0007669"/>
    <property type="project" value="UniProtKB-KW"/>
</dbReference>
<feature type="modified residue" description="4-aspartylphosphate" evidence="3">
    <location>
        <position position="66"/>
    </location>
</feature>
<dbReference type="Pfam" id="PF00072">
    <property type="entry name" value="Response_reg"/>
    <property type="match status" value="1"/>
</dbReference>
<dbReference type="PANTHER" id="PTHR45339:SF1">
    <property type="entry name" value="HYBRID SIGNAL TRANSDUCTION HISTIDINE KINASE J"/>
    <property type="match status" value="1"/>
</dbReference>
<dbReference type="SUPFAM" id="SSF52172">
    <property type="entry name" value="CheY-like"/>
    <property type="match status" value="1"/>
</dbReference>
<reference evidence="6" key="2">
    <citation type="journal article" date="2020" name="Antonie Van Leeuwenhoek">
        <title>Labilibaculum antarcticum sp. nov., a novel facultative anaerobic, psychrotorelant bacterium isolated from marine sediment of Antarctica.</title>
        <authorList>
            <person name="Watanabe M."/>
            <person name="Kojima H."/>
            <person name="Fukui M."/>
        </authorList>
    </citation>
    <scope>NUCLEOTIDE SEQUENCE [LARGE SCALE GENOMIC DNA]</scope>
    <source>
        <strain evidence="6">SPP2</strain>
    </source>
</reference>
<evidence type="ECO:0000256" key="2">
    <source>
        <dbReference type="ARBA" id="ARBA00023012"/>
    </source>
</evidence>
<dbReference type="Gene3D" id="3.40.50.2300">
    <property type="match status" value="1"/>
</dbReference>
<accession>A0A1Y1CFL8</accession>
<feature type="domain" description="Response regulatory" evidence="4">
    <location>
        <begin position="16"/>
        <end position="131"/>
    </location>
</feature>
<keyword evidence="1 3" id="KW-0597">Phosphoprotein</keyword>
<gene>
    <name evidence="5" type="ORF">ALGA_0768</name>
</gene>
<dbReference type="PANTHER" id="PTHR45339">
    <property type="entry name" value="HYBRID SIGNAL TRANSDUCTION HISTIDINE KINASE J"/>
    <property type="match status" value="1"/>
</dbReference>
<dbReference type="Proteomes" id="UP000218267">
    <property type="component" value="Chromosome"/>
</dbReference>
<dbReference type="AlphaFoldDB" id="A0A1Y1CFL8"/>
<evidence type="ECO:0000259" key="4">
    <source>
        <dbReference type="PROSITE" id="PS50110"/>
    </source>
</evidence>
<name>A0A1Y1CFL8_9BACT</name>
<dbReference type="EMBL" id="AP018042">
    <property type="protein sequence ID" value="BAX79157.1"/>
    <property type="molecule type" value="Genomic_DNA"/>
</dbReference>
<dbReference type="InterPro" id="IPR011006">
    <property type="entry name" value="CheY-like_superfamily"/>
</dbReference>
<keyword evidence="2" id="KW-0902">Two-component regulatory system</keyword>
<reference evidence="5 6" key="1">
    <citation type="journal article" date="2018" name="Mar. Genomics">
        <title>Complete genome sequence of Marinifilaceae bacterium strain SPP2, isolated from the Antarctic marine sediment.</title>
        <authorList>
            <person name="Watanabe M."/>
            <person name="Kojima H."/>
            <person name="Fukui M."/>
        </authorList>
    </citation>
    <scope>NUCLEOTIDE SEQUENCE [LARGE SCALE GENOMIC DNA]</scope>
    <source>
        <strain evidence="5 6">SPP2</strain>
    </source>
</reference>
<organism evidence="5 6">
    <name type="scientific">Labilibaculum antarcticum</name>
    <dbReference type="NCBI Taxonomy" id="1717717"/>
    <lineage>
        <taxon>Bacteria</taxon>
        <taxon>Pseudomonadati</taxon>
        <taxon>Bacteroidota</taxon>
        <taxon>Bacteroidia</taxon>
        <taxon>Marinilabiliales</taxon>
        <taxon>Marinifilaceae</taxon>
        <taxon>Labilibaculum</taxon>
    </lineage>
</organism>
<protein>
    <submittedName>
        <fullName evidence="5">Response regulator</fullName>
    </submittedName>
</protein>
<dbReference type="KEGG" id="mbas:ALGA_0768"/>
<proteinExistence type="predicted"/>
<dbReference type="InterPro" id="IPR001789">
    <property type="entry name" value="Sig_transdc_resp-reg_receiver"/>
</dbReference>
<dbReference type="SMART" id="SM00448">
    <property type="entry name" value="REC"/>
    <property type="match status" value="1"/>
</dbReference>
<evidence type="ECO:0000313" key="5">
    <source>
        <dbReference type="EMBL" id="BAX79157.1"/>
    </source>
</evidence>
<sequence length="133" mass="15359">MKETGYAEKYNWKNKRILIVEDEEINNMFFDAALSRTESKLLWAKNGKEAVDIIESSDDIDVILMDIRLPIMDGCEATRRIKKNHKQIPIIAQTAYALEGDKERILDAGCDDYLSKPIRFEELLSTIDKYLAD</sequence>
<keyword evidence="6" id="KW-1185">Reference proteome</keyword>
<evidence type="ECO:0000313" key="6">
    <source>
        <dbReference type="Proteomes" id="UP000218267"/>
    </source>
</evidence>
<dbReference type="PROSITE" id="PS50110">
    <property type="entry name" value="RESPONSE_REGULATORY"/>
    <property type="match status" value="1"/>
</dbReference>
<evidence type="ECO:0000256" key="3">
    <source>
        <dbReference type="PROSITE-ProRule" id="PRU00169"/>
    </source>
</evidence>
<evidence type="ECO:0000256" key="1">
    <source>
        <dbReference type="ARBA" id="ARBA00022553"/>
    </source>
</evidence>